<feature type="transmembrane region" description="Helical" evidence="6">
    <location>
        <begin position="6"/>
        <end position="24"/>
    </location>
</feature>
<keyword evidence="8" id="KW-1185">Reference proteome</keyword>
<keyword evidence="3 6" id="KW-0812">Transmembrane</keyword>
<evidence type="ECO:0000256" key="3">
    <source>
        <dbReference type="ARBA" id="ARBA00022692"/>
    </source>
</evidence>
<dbReference type="AlphaFoldDB" id="A0A543AJ43"/>
<protein>
    <submittedName>
        <fullName evidence="7">Multicomponent Na+:H+ antiporter subunit F</fullName>
    </submittedName>
</protein>
<dbReference type="Pfam" id="PF04066">
    <property type="entry name" value="MrpF_PhaF"/>
    <property type="match status" value="1"/>
</dbReference>
<dbReference type="EMBL" id="VFOU01000002">
    <property type="protein sequence ID" value="TQL72605.1"/>
    <property type="molecule type" value="Genomic_DNA"/>
</dbReference>
<evidence type="ECO:0000256" key="6">
    <source>
        <dbReference type="SAM" id="Phobius"/>
    </source>
</evidence>
<dbReference type="RefSeq" id="WP_141865857.1">
    <property type="nucleotide sequence ID" value="NZ_BAABAN010000004.1"/>
</dbReference>
<dbReference type="GO" id="GO:0015075">
    <property type="term" value="F:monoatomic ion transmembrane transporter activity"/>
    <property type="evidence" value="ECO:0007669"/>
    <property type="project" value="InterPro"/>
</dbReference>
<name>A0A543AJ43_9MICC</name>
<keyword evidence="2" id="KW-1003">Cell membrane</keyword>
<accession>A0A543AJ43</accession>
<evidence type="ECO:0000256" key="5">
    <source>
        <dbReference type="ARBA" id="ARBA00023136"/>
    </source>
</evidence>
<dbReference type="GO" id="GO:0005886">
    <property type="term" value="C:plasma membrane"/>
    <property type="evidence" value="ECO:0007669"/>
    <property type="project" value="UniProtKB-SubCell"/>
</dbReference>
<evidence type="ECO:0000256" key="1">
    <source>
        <dbReference type="ARBA" id="ARBA00004651"/>
    </source>
</evidence>
<dbReference type="Proteomes" id="UP000319746">
    <property type="component" value="Unassembled WGS sequence"/>
</dbReference>
<sequence>MTAVNFGLLLGLVLLAACMIAVAYRMIAADTDADRAVAADLLMFSFTGILALLGVILAGAFFFDLILVASVVGFLSAVSLARALTRGRR</sequence>
<evidence type="ECO:0000256" key="2">
    <source>
        <dbReference type="ARBA" id="ARBA00022475"/>
    </source>
</evidence>
<comment type="subcellular location">
    <subcellularLocation>
        <location evidence="1">Cell membrane</location>
        <topology evidence="1">Multi-pass membrane protein</topology>
    </subcellularLocation>
</comment>
<evidence type="ECO:0000256" key="4">
    <source>
        <dbReference type="ARBA" id="ARBA00022989"/>
    </source>
</evidence>
<comment type="caution">
    <text evidence="7">The sequence shown here is derived from an EMBL/GenBank/DDBJ whole genome shotgun (WGS) entry which is preliminary data.</text>
</comment>
<organism evidence="7 8">
    <name type="scientific">Enteractinococcus coprophilus</name>
    <dbReference type="NCBI Taxonomy" id="1027633"/>
    <lineage>
        <taxon>Bacteria</taxon>
        <taxon>Bacillati</taxon>
        <taxon>Actinomycetota</taxon>
        <taxon>Actinomycetes</taxon>
        <taxon>Micrococcales</taxon>
        <taxon>Micrococcaceae</taxon>
    </lineage>
</organism>
<evidence type="ECO:0000313" key="7">
    <source>
        <dbReference type="EMBL" id="TQL72605.1"/>
    </source>
</evidence>
<proteinExistence type="predicted"/>
<evidence type="ECO:0000313" key="8">
    <source>
        <dbReference type="Proteomes" id="UP000319746"/>
    </source>
</evidence>
<keyword evidence="4 6" id="KW-1133">Transmembrane helix</keyword>
<reference evidence="7 8" key="1">
    <citation type="submission" date="2019-06" db="EMBL/GenBank/DDBJ databases">
        <title>Sequencing the genomes of 1000 actinobacteria strains.</title>
        <authorList>
            <person name="Klenk H.-P."/>
        </authorList>
    </citation>
    <scope>NUCLEOTIDE SEQUENCE [LARGE SCALE GENOMIC DNA]</scope>
    <source>
        <strain evidence="7 8">DSM 24083</strain>
    </source>
</reference>
<feature type="transmembrane region" description="Helical" evidence="6">
    <location>
        <begin position="65"/>
        <end position="84"/>
    </location>
</feature>
<gene>
    <name evidence="7" type="ORF">FB556_1271</name>
</gene>
<dbReference type="InterPro" id="IPR007208">
    <property type="entry name" value="MrpF/PhaF-like"/>
</dbReference>
<keyword evidence="5 6" id="KW-0472">Membrane</keyword>